<dbReference type="SUPFAM" id="SSF52540">
    <property type="entry name" value="P-loop containing nucleoside triphosphate hydrolases"/>
    <property type="match status" value="2"/>
</dbReference>
<proteinExistence type="predicted"/>
<organism evidence="1 2">
    <name type="scientific">Nonomuraea phyllanthi</name>
    <dbReference type="NCBI Taxonomy" id="2219224"/>
    <lineage>
        <taxon>Bacteria</taxon>
        <taxon>Bacillati</taxon>
        <taxon>Actinomycetota</taxon>
        <taxon>Actinomycetes</taxon>
        <taxon>Streptosporangiales</taxon>
        <taxon>Streptosporangiaceae</taxon>
        <taxon>Nonomuraea</taxon>
    </lineage>
</organism>
<accession>A0A5C4W217</accession>
<dbReference type="Proteomes" id="UP000312512">
    <property type="component" value="Unassembled WGS sequence"/>
</dbReference>
<gene>
    <name evidence="1" type="ORF">FH608_030465</name>
</gene>
<evidence type="ECO:0000313" key="1">
    <source>
        <dbReference type="EMBL" id="KAB8191576.1"/>
    </source>
</evidence>
<keyword evidence="2" id="KW-1185">Reference proteome</keyword>
<reference evidence="1 2" key="1">
    <citation type="submission" date="2019-10" db="EMBL/GenBank/DDBJ databases">
        <title>Nonomuraea sp. nov., isolated from Phyllanthus amarus.</title>
        <authorList>
            <person name="Klykleung N."/>
            <person name="Tanasupawat S."/>
        </authorList>
    </citation>
    <scope>NUCLEOTIDE SEQUENCE [LARGE SCALE GENOMIC DNA]</scope>
    <source>
        <strain evidence="1 2">PA1-10</strain>
    </source>
</reference>
<comment type="caution">
    <text evidence="1">The sequence shown here is derived from an EMBL/GenBank/DDBJ whole genome shotgun (WGS) entry which is preliminary data.</text>
</comment>
<name>A0A5C4W217_9ACTN</name>
<sequence>MMAGHGPGGPEVAVTYTLRLADDADPTEVTVVTPAFDSAFRFVDAYLATGAGELGESGRALALVGDLGSGKTHLARSLLDRIARSREDAILLKLDTPHSEFGFLFRNVLLEQFGRERLHDLVIDYYAQVTAERIGEEEAGPELAEEIRQGLIEGTLDPRKVVEHFHLTKGVLQDELRRMLRHLTEHSTWATALALMVMDELADDVWEWLGGGAPSDALRERGINRRLLTSADAYHTLSVLAFLGGRMRRRMVLVIDEFEKLLGGEGSAHENAVNSLEELVKVFIDSQGLLVYCGPPDSLTLVSRGTLQRTRLITPSPFTREQATLLIANRGRRVTPPVAESLVEMTDGNPREILSLFRRAEAIVSPNGRPVTAGTIKEAVRQRHEFPVDQVRTTVRRLLEDSGLDFRSDVVLAADTDPIDFWVRYADGRAAVAVLITRSLLSAGDDVHLERRVAAANASGLPCELIAVVNGHLTTSIRAGVSNLVGRQPILFDVQEFGKRFRATLETAIRRLAASADESVLDGLRERMDRLSRQQSATQNMIDQLHESMAGRLALATGPYEADEEVLDLPPGVAEQFDRASALTESTGELGGLLQDVFDNPAGGERSLRARRRLVSRELIEAAGTTMVQRLLVQAFRTRVAQFLGYAGPGGLTPDEREELQAICRTFEVTVQSLPSSGLSAAPVRAPEPGSRSPGWEDRGRALDELGRRVLQGVLMSARS</sequence>
<evidence type="ECO:0000313" key="2">
    <source>
        <dbReference type="Proteomes" id="UP000312512"/>
    </source>
</evidence>
<dbReference type="SMART" id="SM00382">
    <property type="entry name" value="AAA"/>
    <property type="match status" value="1"/>
</dbReference>
<protein>
    <submittedName>
        <fullName evidence="1">Uncharacterized protein</fullName>
    </submittedName>
</protein>
<dbReference type="AlphaFoldDB" id="A0A5C4W217"/>
<dbReference type="InterPro" id="IPR003593">
    <property type="entry name" value="AAA+_ATPase"/>
</dbReference>
<accession>A0A5P9Z588</accession>
<dbReference type="InterPro" id="IPR027417">
    <property type="entry name" value="P-loop_NTPase"/>
</dbReference>
<dbReference type="OrthoDB" id="3948083at2"/>
<dbReference type="RefSeq" id="WP_139634077.1">
    <property type="nucleotide sequence ID" value="NZ_CP045572.1"/>
</dbReference>
<dbReference type="EMBL" id="VDLX02000012">
    <property type="protein sequence ID" value="KAB8191576.1"/>
    <property type="molecule type" value="Genomic_DNA"/>
</dbReference>